<gene>
    <name evidence="3" type="ORF">HMPREF9193_01750</name>
</gene>
<evidence type="ECO:0000259" key="2">
    <source>
        <dbReference type="Pfam" id="PF02894"/>
    </source>
</evidence>
<dbReference type="InterPro" id="IPR004104">
    <property type="entry name" value="Gfo/Idh/MocA-like_OxRdtase_C"/>
</dbReference>
<dbReference type="InterPro" id="IPR036291">
    <property type="entry name" value="NAD(P)-bd_dom_sf"/>
</dbReference>
<evidence type="ECO:0000313" key="3">
    <source>
        <dbReference type="EMBL" id="ERJ92089.1"/>
    </source>
</evidence>
<dbReference type="SUPFAM" id="SSF51735">
    <property type="entry name" value="NAD(P)-binding Rossmann-fold domains"/>
    <property type="match status" value="1"/>
</dbReference>
<dbReference type="InterPro" id="IPR051450">
    <property type="entry name" value="Gfo/Idh/MocA_Oxidoreductases"/>
</dbReference>
<dbReference type="Proteomes" id="UP000016649">
    <property type="component" value="Unassembled WGS sequence"/>
</dbReference>
<feature type="domain" description="Gfo/Idh/MocA-like oxidoreductase N-terminal" evidence="1">
    <location>
        <begin position="5"/>
        <end position="120"/>
    </location>
</feature>
<reference evidence="3 4" key="1">
    <citation type="submission" date="2013-08" db="EMBL/GenBank/DDBJ databases">
        <authorList>
            <person name="Weinstock G."/>
            <person name="Sodergren E."/>
            <person name="Wylie T."/>
            <person name="Fulton L."/>
            <person name="Fulton R."/>
            <person name="Fronick C."/>
            <person name="O'Laughlin M."/>
            <person name="Godfrey J."/>
            <person name="Miner T."/>
            <person name="Herter B."/>
            <person name="Appelbaum E."/>
            <person name="Cordes M."/>
            <person name="Lek S."/>
            <person name="Wollam A."/>
            <person name="Pepin K.H."/>
            <person name="Palsikar V.B."/>
            <person name="Mitreva M."/>
            <person name="Wilson R.K."/>
        </authorList>
    </citation>
    <scope>NUCLEOTIDE SEQUENCE [LARGE SCALE GENOMIC DNA]</scope>
    <source>
        <strain evidence="3 4">ATCC 700332</strain>
    </source>
</reference>
<dbReference type="InterPro" id="IPR000683">
    <property type="entry name" value="Gfo/Idh/MocA-like_OxRdtase_N"/>
</dbReference>
<dbReference type="Pfam" id="PF02894">
    <property type="entry name" value="GFO_IDH_MocA_C"/>
    <property type="match status" value="1"/>
</dbReference>
<dbReference type="Gene3D" id="3.40.50.720">
    <property type="entry name" value="NAD(P)-binding Rossmann-like Domain"/>
    <property type="match status" value="1"/>
</dbReference>
<dbReference type="Gene3D" id="3.30.360.10">
    <property type="entry name" value="Dihydrodipicolinate Reductase, domain 2"/>
    <property type="match status" value="1"/>
</dbReference>
<evidence type="ECO:0000313" key="4">
    <source>
        <dbReference type="Proteomes" id="UP000016649"/>
    </source>
</evidence>
<organism evidence="3 4">
    <name type="scientific">Treponema lecithinolyticum ATCC 700332</name>
    <dbReference type="NCBI Taxonomy" id="1321815"/>
    <lineage>
        <taxon>Bacteria</taxon>
        <taxon>Pseudomonadati</taxon>
        <taxon>Spirochaetota</taxon>
        <taxon>Spirochaetia</taxon>
        <taxon>Spirochaetales</taxon>
        <taxon>Treponemataceae</taxon>
        <taxon>Treponema</taxon>
    </lineage>
</organism>
<dbReference type="PANTHER" id="PTHR43377:SF1">
    <property type="entry name" value="BILIVERDIN REDUCTASE A"/>
    <property type="match status" value="1"/>
</dbReference>
<name>A0ABN0NXI2_TRELE</name>
<dbReference type="RefSeq" id="WP_021687948.1">
    <property type="nucleotide sequence ID" value="NZ_KI260569.1"/>
</dbReference>
<keyword evidence="4" id="KW-1185">Reference proteome</keyword>
<comment type="caution">
    <text evidence="3">The sequence shown here is derived from an EMBL/GenBank/DDBJ whole genome shotgun (WGS) entry which is preliminary data.</text>
</comment>
<dbReference type="EMBL" id="AWVH01000039">
    <property type="protein sequence ID" value="ERJ92089.1"/>
    <property type="molecule type" value="Genomic_DNA"/>
</dbReference>
<feature type="domain" description="Gfo/Idh/MocA-like oxidoreductase C-terminal" evidence="2">
    <location>
        <begin position="132"/>
        <end position="364"/>
    </location>
</feature>
<dbReference type="SUPFAM" id="SSF55347">
    <property type="entry name" value="Glyceraldehyde-3-phosphate dehydrogenase-like, C-terminal domain"/>
    <property type="match status" value="1"/>
</dbReference>
<accession>A0ABN0NXI2</accession>
<proteinExistence type="predicted"/>
<dbReference type="PANTHER" id="PTHR43377">
    <property type="entry name" value="BILIVERDIN REDUCTASE A"/>
    <property type="match status" value="1"/>
</dbReference>
<protein>
    <submittedName>
        <fullName evidence="3">Oxidoreductase, NAD-binding domain protein</fullName>
    </submittedName>
</protein>
<sequence length="369" mass="41202">MKEIGYGVVGTGYFGAELCRIMSQQQGARIVAVYDPENGKTIAAEIKCRAAQTLDELCSCSDVDAVIVATPNYLHKEPVIKAALNGKQVFCEKPIALCYKDCDEMVNICKEHNVIFMVGHIMNFFNGIRYAKQLIQSGKIGKVLYCHSARNGWENVQSSISWKKIRSKSGGHLYHHIHELDCVQFIMGGMPKTVYMSGGNVAHNGSRFGDEDDMLFINMRFSDNRYAILEWGSAFRWPEHYVLIQGTEDAIKLDLVNCGGTIKYGEQEEHFLIHETKEEDDDRTRIYANTETDGAVQYGSPGKKPPLWLHSIMVKEMQYFNSILHGTSIEAEFKPLLTGEAARAAIAVADACTISKNENRVVAVSEIIG</sequence>
<evidence type="ECO:0000259" key="1">
    <source>
        <dbReference type="Pfam" id="PF01408"/>
    </source>
</evidence>
<dbReference type="Pfam" id="PF01408">
    <property type="entry name" value="GFO_IDH_MocA"/>
    <property type="match status" value="1"/>
</dbReference>